<proteinExistence type="predicted"/>
<dbReference type="Proteomes" id="UP001154078">
    <property type="component" value="Chromosome 2"/>
</dbReference>
<dbReference type="AlphaFoldDB" id="A0A9P0AX58"/>
<name>A0A9P0AX58_BRAAE</name>
<protein>
    <submittedName>
        <fullName evidence="1">Uncharacterized protein</fullName>
    </submittedName>
</protein>
<keyword evidence="2" id="KW-1185">Reference proteome</keyword>
<evidence type="ECO:0000313" key="2">
    <source>
        <dbReference type="Proteomes" id="UP001154078"/>
    </source>
</evidence>
<accession>A0A9P0AX58</accession>
<organism evidence="1 2">
    <name type="scientific">Brassicogethes aeneus</name>
    <name type="common">Rape pollen beetle</name>
    <name type="synonym">Meligethes aeneus</name>
    <dbReference type="NCBI Taxonomy" id="1431903"/>
    <lineage>
        <taxon>Eukaryota</taxon>
        <taxon>Metazoa</taxon>
        <taxon>Ecdysozoa</taxon>
        <taxon>Arthropoda</taxon>
        <taxon>Hexapoda</taxon>
        <taxon>Insecta</taxon>
        <taxon>Pterygota</taxon>
        <taxon>Neoptera</taxon>
        <taxon>Endopterygota</taxon>
        <taxon>Coleoptera</taxon>
        <taxon>Polyphaga</taxon>
        <taxon>Cucujiformia</taxon>
        <taxon>Nitidulidae</taxon>
        <taxon>Meligethinae</taxon>
        <taxon>Brassicogethes</taxon>
    </lineage>
</organism>
<evidence type="ECO:0000313" key="1">
    <source>
        <dbReference type="EMBL" id="CAH0550458.1"/>
    </source>
</evidence>
<gene>
    <name evidence="1" type="ORF">MELIAE_LOCUS3265</name>
</gene>
<sequence>MHTIFQFVQQPHVTFNELVYKQKSEQLQMTKFANRYRREVTTMLPELPQSDMSPGALVPITDACYPFVNTSNHQFFSPGYNPGYPEGTYTNNTDCVVVIEGLWLFPFYKRQH</sequence>
<dbReference type="OrthoDB" id="6649071at2759"/>
<reference evidence="1" key="1">
    <citation type="submission" date="2021-12" db="EMBL/GenBank/DDBJ databases">
        <authorList>
            <person name="King R."/>
        </authorList>
    </citation>
    <scope>NUCLEOTIDE SEQUENCE</scope>
</reference>
<dbReference type="EMBL" id="OV121133">
    <property type="protein sequence ID" value="CAH0550458.1"/>
    <property type="molecule type" value="Genomic_DNA"/>
</dbReference>